<comment type="caution">
    <text evidence="2">The sequence shown here is derived from an EMBL/GenBank/DDBJ whole genome shotgun (WGS) entry which is preliminary data.</text>
</comment>
<evidence type="ECO:0000313" key="3">
    <source>
        <dbReference type="Proteomes" id="UP001489004"/>
    </source>
</evidence>
<evidence type="ECO:0000313" key="2">
    <source>
        <dbReference type="EMBL" id="KAK9804234.1"/>
    </source>
</evidence>
<dbReference type="EMBL" id="JALJOR010000018">
    <property type="protein sequence ID" value="KAK9804234.1"/>
    <property type="molecule type" value="Genomic_DNA"/>
</dbReference>
<dbReference type="Gene3D" id="3.30.760.10">
    <property type="entry name" value="RNA Cap, Translation Initiation Factor Eif4e"/>
    <property type="match status" value="1"/>
</dbReference>
<name>A0AAW1P1M2_9CHLO</name>
<dbReference type="PANTHER" id="PTHR31977:SF1">
    <property type="entry name" value="UPF0696 PROTEIN C11ORF68"/>
    <property type="match status" value="1"/>
</dbReference>
<dbReference type="InterPro" id="IPR023398">
    <property type="entry name" value="TIF_eIF4e-like"/>
</dbReference>
<accession>A0AAW1P1M2</accession>
<dbReference type="Proteomes" id="UP001489004">
    <property type="component" value="Unassembled WGS sequence"/>
</dbReference>
<protein>
    <submittedName>
        <fullName evidence="2">Uncharacterized protein</fullName>
    </submittedName>
</protein>
<dbReference type="SUPFAM" id="SSF55418">
    <property type="entry name" value="eIF4e-like"/>
    <property type="match status" value="1"/>
</dbReference>
<gene>
    <name evidence="2" type="ORF">WJX72_002677</name>
</gene>
<dbReference type="PANTHER" id="PTHR31977">
    <property type="entry name" value="UPF0696 PROTEIN C11ORF68"/>
    <property type="match status" value="1"/>
</dbReference>
<dbReference type="InterPro" id="IPR015034">
    <property type="entry name" value="Bles03"/>
</dbReference>
<reference evidence="2 3" key="1">
    <citation type="journal article" date="2024" name="Nat. Commun.">
        <title>Phylogenomics reveals the evolutionary origins of lichenization in chlorophyte algae.</title>
        <authorList>
            <person name="Puginier C."/>
            <person name="Libourel C."/>
            <person name="Otte J."/>
            <person name="Skaloud P."/>
            <person name="Haon M."/>
            <person name="Grisel S."/>
            <person name="Petersen M."/>
            <person name="Berrin J.G."/>
            <person name="Delaux P.M."/>
            <person name="Dal Grande F."/>
            <person name="Keller J."/>
        </authorList>
    </citation>
    <scope>NUCLEOTIDE SEQUENCE [LARGE SCALE GENOMIC DNA]</scope>
    <source>
        <strain evidence="2 3">SAG 2043</strain>
    </source>
</reference>
<keyword evidence="3" id="KW-1185">Reference proteome</keyword>
<organism evidence="2 3">
    <name type="scientific">[Myrmecia] bisecta</name>
    <dbReference type="NCBI Taxonomy" id="41462"/>
    <lineage>
        <taxon>Eukaryota</taxon>
        <taxon>Viridiplantae</taxon>
        <taxon>Chlorophyta</taxon>
        <taxon>core chlorophytes</taxon>
        <taxon>Trebouxiophyceae</taxon>
        <taxon>Trebouxiales</taxon>
        <taxon>Trebouxiaceae</taxon>
        <taxon>Myrmecia</taxon>
    </lineage>
</organism>
<dbReference type="Pfam" id="PF08939">
    <property type="entry name" value="Bles03"/>
    <property type="match status" value="1"/>
</dbReference>
<comment type="similarity">
    <text evidence="1">Belongs to the UPF0696 family.</text>
</comment>
<proteinExistence type="inferred from homology"/>
<evidence type="ECO:0000256" key="1">
    <source>
        <dbReference type="ARBA" id="ARBA00010568"/>
    </source>
</evidence>
<sequence>MKTSLNPFLTKYMPSQLGGKGLIWAAVKLLPESKVIPDFAALEELKGRIDAGDFFTIQQLQDQAREIKLISGKWIITTLTAFVDDIWSKVAQAVMGGKLDGAAKVSQAATGAGTHSICVYTVDYTNKQEILRLQKALKQLGVVVKLHYEPDLYTILNIKEPDI</sequence>
<dbReference type="AlphaFoldDB" id="A0AAW1P1M2"/>